<dbReference type="PANTHER" id="PTHR13140:SF802">
    <property type="entry name" value="UNCONVENTIONAL MYOSIN-IB ISOFORM X1"/>
    <property type="match status" value="1"/>
</dbReference>
<dbReference type="InterPro" id="IPR000048">
    <property type="entry name" value="IQ_motif_EF-hand-BS"/>
</dbReference>
<evidence type="ECO:0000256" key="2">
    <source>
        <dbReference type="ARBA" id="ARBA00022737"/>
    </source>
</evidence>
<dbReference type="PROSITE" id="PS50096">
    <property type="entry name" value="IQ"/>
    <property type="match status" value="2"/>
</dbReference>
<dbReference type="RefSeq" id="XP_022087037.1">
    <property type="nucleotide sequence ID" value="XM_022231345.1"/>
</dbReference>
<keyword evidence="5 8" id="KW-0518">Myosin</keyword>
<dbReference type="Pfam" id="PF06017">
    <property type="entry name" value="Myosin_TH1"/>
    <property type="match status" value="1"/>
</dbReference>
<dbReference type="PANTHER" id="PTHR13140">
    <property type="entry name" value="MYOSIN"/>
    <property type="match status" value="1"/>
</dbReference>
<dbReference type="Gene3D" id="6.20.240.20">
    <property type="match status" value="1"/>
</dbReference>
<dbReference type="GO" id="GO:0000146">
    <property type="term" value="F:microfilament motor activity"/>
    <property type="evidence" value="ECO:0007669"/>
    <property type="project" value="TreeGrafter"/>
</dbReference>
<dbReference type="SUPFAM" id="SSF52540">
    <property type="entry name" value="P-loop containing nucleoside triphosphate hydrolases"/>
    <property type="match status" value="1"/>
</dbReference>
<evidence type="ECO:0000256" key="4">
    <source>
        <dbReference type="ARBA" id="ARBA00022840"/>
    </source>
</evidence>
<evidence type="ECO:0000256" key="1">
    <source>
        <dbReference type="ARBA" id="ARBA00008314"/>
    </source>
</evidence>
<evidence type="ECO:0000256" key="6">
    <source>
        <dbReference type="ARBA" id="ARBA00023175"/>
    </source>
</evidence>
<dbReference type="GO" id="GO:0005524">
    <property type="term" value="F:ATP binding"/>
    <property type="evidence" value="ECO:0007669"/>
    <property type="project" value="UniProtKB-UniRule"/>
</dbReference>
<dbReference type="FunFam" id="3.40.850.10:FF:000101">
    <property type="entry name" value="Slow myosin heavy chain 2"/>
    <property type="match status" value="1"/>
</dbReference>
<dbReference type="Gene3D" id="1.20.58.530">
    <property type="match status" value="1"/>
</dbReference>
<dbReference type="AlphaFoldDB" id="A0A8B7Y3D2"/>
<feature type="binding site" evidence="8">
    <location>
        <begin position="109"/>
        <end position="116"/>
    </location>
    <ligand>
        <name>ATP</name>
        <dbReference type="ChEBI" id="CHEBI:30616"/>
    </ligand>
</feature>
<feature type="domain" description="Myosin motor" evidence="9">
    <location>
        <begin position="16"/>
        <end position="702"/>
    </location>
</feature>
<dbReference type="GeneID" id="110977336"/>
<dbReference type="FunFam" id="1.20.58.530:FF:000004">
    <property type="entry name" value="Unconventional myosin ID"/>
    <property type="match status" value="1"/>
</dbReference>
<dbReference type="Gene3D" id="1.10.10.820">
    <property type="match status" value="1"/>
</dbReference>
<dbReference type="CDD" id="cd23767">
    <property type="entry name" value="IQCD"/>
    <property type="match status" value="1"/>
</dbReference>
<evidence type="ECO:0000256" key="7">
    <source>
        <dbReference type="ARBA" id="ARBA00023203"/>
    </source>
</evidence>
<dbReference type="OMA" id="NARKMYS"/>
<dbReference type="InterPro" id="IPR001609">
    <property type="entry name" value="Myosin_head_motor_dom-like"/>
</dbReference>
<evidence type="ECO:0000256" key="3">
    <source>
        <dbReference type="ARBA" id="ARBA00022741"/>
    </source>
</evidence>
<dbReference type="SMART" id="SM00242">
    <property type="entry name" value="MYSc"/>
    <property type="match status" value="1"/>
</dbReference>
<feature type="domain" description="TH1" evidence="10">
    <location>
        <begin position="894"/>
        <end position="1078"/>
    </location>
</feature>
<proteinExistence type="inferred from homology"/>
<name>A0A8B7Y3D2_ACAPL</name>
<dbReference type="KEGG" id="aplc:110977336"/>
<dbReference type="CDD" id="cd01378">
    <property type="entry name" value="MYSc_Myo1"/>
    <property type="match status" value="1"/>
</dbReference>
<dbReference type="Gene3D" id="1.20.5.190">
    <property type="match status" value="2"/>
</dbReference>
<feature type="region of interest" description="Actin-binding" evidence="8">
    <location>
        <begin position="579"/>
        <end position="601"/>
    </location>
</feature>
<keyword evidence="4 8" id="KW-0067">ATP-binding</keyword>
<evidence type="ECO:0000259" key="10">
    <source>
        <dbReference type="PROSITE" id="PS51757"/>
    </source>
</evidence>
<keyword evidence="7 8" id="KW-0009">Actin-binding</keyword>
<dbReference type="Pfam" id="PF00063">
    <property type="entry name" value="Myosin_head"/>
    <property type="match status" value="1"/>
</dbReference>
<dbReference type="GO" id="GO:0030048">
    <property type="term" value="P:actin filament-based movement"/>
    <property type="evidence" value="ECO:0007669"/>
    <property type="project" value="TreeGrafter"/>
</dbReference>
<evidence type="ECO:0000256" key="8">
    <source>
        <dbReference type="PROSITE-ProRule" id="PRU00782"/>
    </source>
</evidence>
<dbReference type="InterPro" id="IPR036961">
    <property type="entry name" value="Kinesin_motor_dom_sf"/>
</dbReference>
<dbReference type="PRINTS" id="PR00193">
    <property type="entry name" value="MYOSINHEAVY"/>
</dbReference>
<dbReference type="CTD" id="4430"/>
<accession>A0A8B7Y3D2</accession>
<dbReference type="Gene3D" id="3.40.850.10">
    <property type="entry name" value="Kinesin motor domain"/>
    <property type="match status" value="1"/>
</dbReference>
<sequence>MARENGHSKTILDDMVGVGDCVLLDPLTEDAFVENLKLRFDADDIYTYIGSVVVSVNPYKKLPLYTLDKIQEYRGMNLYELPPHIYAIADDAYRDMRDKNRDQCVIISGESGAGKTEASKVVMQYVAAVCGKGKDVDLVKEQLLQSNPVLEAFGNAKTNRNDNSSRFGKYMDIEFDYKGDPIGGVITNYLLEKSRVVIQCKGERNFHIFYQLLSGGPQLLLEELGLERDPKCHHFLSQSGPQMASNINDKENFSITQKAMQIIGFSDEEILAIYQLLASILKLGNMEFEAYVTMNGTEGVKITNQDELDDVCDMLQCERHDVMHALTKRTVRGGKGDKVVTTLSASQAFYARDALCKAIYDRLFTWIVKTINESIRVKMGGRKKVMGVLDIYGFEIFERNGFEQFIINYCNEKLQQIFIELTLQQEQEEYIVEGIEWTHIDFFNNIPICELIDKNKAGILAMLDDECLRPGDVSDDTFLNRLNASQYIIGHKHYESRAKLKSDKTINHSSFRLQHYAGEVTYEVDGFIDKNNDLLFRDLSELMFKCEHMLLQEMFPEGNPQFGSNKRPPTTGFQFRLSVAQLMKNLLAKNPNYIRCIKPNDYKKSDVFDEKLVRHQVRYLGLMENVRVRRAGYAFRQPYEAFLKRYKMLCPSTWPNWRKQPQDGVREILTHLKVTREEYAFGRSKIFIRNPRTLFDLEERRHRRMEGLATLLQKIYRGWKAYSSFQLMRQSAILIETRFRGYKERKKYVETRNAAITITSFYRGHQARKEFRKRRYQAQCLWAANIVHKYFLGWKVRKEHRKRFRSNAAPKIVAFLQRCNHTRYLRRLQQHLPTMSPLDYSWPPCSVLHTKAHKQLKDIFVRWRAKQYRKRFDEPTRMRLGEKVTASILFKDKKTLYSKSVSRAFQGDYVRLRANAKYNKTYSATNEQHVVFADVINKINRGNGKMHSQLFVLTTSSFLMMDQKTLALKSRVPLADVAGFTVSPYCDGFVVLHLKKGSEHTKKGDFVILSDKAIELVTKFQRSIRTATNQDVSVKVTDRFPLDFNGTRVQATVCTQDANVSNPNPSIKRKGAKLEIMA</sequence>
<evidence type="ECO:0000259" key="9">
    <source>
        <dbReference type="PROSITE" id="PS51456"/>
    </source>
</evidence>
<dbReference type="InterPro" id="IPR010926">
    <property type="entry name" value="Myosin_TH1"/>
</dbReference>
<dbReference type="PROSITE" id="PS51456">
    <property type="entry name" value="MYOSIN_MOTOR"/>
    <property type="match status" value="1"/>
</dbReference>
<evidence type="ECO:0000313" key="13">
    <source>
        <dbReference type="RefSeq" id="XP_022087037.1"/>
    </source>
</evidence>
<evidence type="ECO:0000313" key="11">
    <source>
        <dbReference type="Proteomes" id="UP000694845"/>
    </source>
</evidence>
<gene>
    <name evidence="12 13" type="primary">LOC110977336</name>
</gene>
<keyword evidence="3 8" id="KW-0547">Nucleotide-binding</keyword>
<comment type="similarity">
    <text evidence="1 8">Belongs to the TRAFAC class myosin-kinesin ATPase superfamily. Myosin family.</text>
</comment>
<dbReference type="GO" id="GO:0005886">
    <property type="term" value="C:plasma membrane"/>
    <property type="evidence" value="ECO:0007669"/>
    <property type="project" value="TreeGrafter"/>
</dbReference>
<dbReference type="GO" id="GO:0016459">
    <property type="term" value="C:myosin complex"/>
    <property type="evidence" value="ECO:0007669"/>
    <property type="project" value="UniProtKB-KW"/>
</dbReference>
<dbReference type="PROSITE" id="PS51757">
    <property type="entry name" value="TH1"/>
    <property type="match status" value="1"/>
</dbReference>
<protein>
    <submittedName>
        <fullName evidence="12 13">Unconventional myosin-Ib-like</fullName>
    </submittedName>
</protein>
<dbReference type="GO" id="GO:0005902">
    <property type="term" value="C:microvillus"/>
    <property type="evidence" value="ECO:0007669"/>
    <property type="project" value="TreeGrafter"/>
</dbReference>
<dbReference type="RefSeq" id="XP_022087036.1">
    <property type="nucleotide sequence ID" value="XM_022231344.1"/>
</dbReference>
<dbReference type="Gene3D" id="1.20.120.720">
    <property type="entry name" value="Myosin VI head, motor domain, U50 subdomain"/>
    <property type="match status" value="1"/>
</dbReference>
<dbReference type="GO" id="GO:0005737">
    <property type="term" value="C:cytoplasm"/>
    <property type="evidence" value="ECO:0007669"/>
    <property type="project" value="TreeGrafter"/>
</dbReference>
<dbReference type="SMART" id="SM00015">
    <property type="entry name" value="IQ"/>
    <property type="match status" value="3"/>
</dbReference>
<dbReference type="InterPro" id="IPR027417">
    <property type="entry name" value="P-loop_NTPase"/>
</dbReference>
<dbReference type="FunFam" id="1.10.10.820:FF:000001">
    <property type="entry name" value="Myosin heavy chain"/>
    <property type="match status" value="1"/>
</dbReference>
<dbReference type="OrthoDB" id="6108017at2759"/>
<keyword evidence="11" id="KW-1185">Reference proteome</keyword>
<evidence type="ECO:0000313" key="12">
    <source>
        <dbReference type="RefSeq" id="XP_022087036.1"/>
    </source>
</evidence>
<dbReference type="GO" id="GO:0006897">
    <property type="term" value="P:endocytosis"/>
    <property type="evidence" value="ECO:0007669"/>
    <property type="project" value="TreeGrafter"/>
</dbReference>
<reference evidence="12 13" key="1">
    <citation type="submission" date="2025-04" db="UniProtKB">
        <authorList>
            <consortium name="RefSeq"/>
        </authorList>
    </citation>
    <scope>IDENTIFICATION</scope>
</reference>
<organism evidence="11 13">
    <name type="scientific">Acanthaster planci</name>
    <name type="common">Crown-of-thorns starfish</name>
    <dbReference type="NCBI Taxonomy" id="133434"/>
    <lineage>
        <taxon>Eukaryota</taxon>
        <taxon>Metazoa</taxon>
        <taxon>Echinodermata</taxon>
        <taxon>Eleutherozoa</taxon>
        <taxon>Asterozoa</taxon>
        <taxon>Asteroidea</taxon>
        <taxon>Valvatacea</taxon>
        <taxon>Valvatida</taxon>
        <taxon>Acanthasteridae</taxon>
        <taxon>Acanthaster</taxon>
    </lineage>
</organism>
<dbReference type="GO" id="GO:0051015">
    <property type="term" value="F:actin filament binding"/>
    <property type="evidence" value="ECO:0007669"/>
    <property type="project" value="TreeGrafter"/>
</dbReference>
<evidence type="ECO:0000256" key="5">
    <source>
        <dbReference type="ARBA" id="ARBA00023123"/>
    </source>
</evidence>
<keyword evidence="6 8" id="KW-0505">Motor protein</keyword>
<dbReference type="InterPro" id="IPR036072">
    <property type="entry name" value="MYSc_Myo1"/>
</dbReference>
<dbReference type="Proteomes" id="UP000694845">
    <property type="component" value="Unplaced"/>
</dbReference>
<dbReference type="Pfam" id="PF00612">
    <property type="entry name" value="IQ"/>
    <property type="match status" value="1"/>
</dbReference>
<keyword evidence="2" id="KW-0677">Repeat</keyword>
<dbReference type="GO" id="GO:0007015">
    <property type="term" value="P:actin filament organization"/>
    <property type="evidence" value="ECO:0007669"/>
    <property type="project" value="TreeGrafter"/>
</dbReference>